<proteinExistence type="predicted"/>
<protein>
    <submittedName>
        <fullName evidence="1">V-type proton ATPase subunit D</fullName>
    </submittedName>
</protein>
<dbReference type="OrthoDB" id="5275938at2759"/>
<dbReference type="EMBL" id="SNSC02000003">
    <property type="protein sequence ID" value="TID25813.1"/>
    <property type="molecule type" value="Genomic_DNA"/>
</dbReference>
<dbReference type="AlphaFoldDB" id="A0A4Z1P9B9"/>
<evidence type="ECO:0000313" key="2">
    <source>
        <dbReference type="Proteomes" id="UP000298493"/>
    </source>
</evidence>
<dbReference type="Proteomes" id="UP000298493">
    <property type="component" value="Unassembled WGS sequence"/>
</dbReference>
<accession>A0A4Z1P9B9</accession>
<name>A0A4Z1P9B9_9PEZI</name>
<reference evidence="1 2" key="1">
    <citation type="submission" date="2019-04" db="EMBL/GenBank/DDBJ databases">
        <title>High contiguity whole genome sequence and gene annotation resource for two Venturia nashicola isolates.</title>
        <authorList>
            <person name="Prokchorchik M."/>
            <person name="Won K."/>
            <person name="Lee Y."/>
            <person name="Choi E.D."/>
            <person name="Segonzac C."/>
            <person name="Sohn K.H."/>
        </authorList>
    </citation>
    <scope>NUCLEOTIDE SEQUENCE [LARGE SCALE GENOMIC DNA]</scope>
    <source>
        <strain evidence="1 2">PRI2</strain>
    </source>
</reference>
<dbReference type="STRING" id="86259.A0A4Z1P9B9"/>
<comment type="caution">
    <text evidence="1">The sequence shown here is derived from an EMBL/GenBank/DDBJ whole genome shotgun (WGS) entry which is preliminary data.</text>
</comment>
<keyword evidence="2" id="KW-1185">Reference proteome</keyword>
<gene>
    <name evidence="1" type="ORF">E6O75_ATG03676</name>
</gene>
<organism evidence="1 2">
    <name type="scientific">Venturia nashicola</name>
    <dbReference type="NCBI Taxonomy" id="86259"/>
    <lineage>
        <taxon>Eukaryota</taxon>
        <taxon>Fungi</taxon>
        <taxon>Dikarya</taxon>
        <taxon>Ascomycota</taxon>
        <taxon>Pezizomycotina</taxon>
        <taxon>Dothideomycetes</taxon>
        <taxon>Pleosporomycetidae</taxon>
        <taxon>Venturiales</taxon>
        <taxon>Venturiaceae</taxon>
        <taxon>Venturia</taxon>
    </lineage>
</organism>
<sequence>MASQSTQPTKILRANGNLTLIVGKQKQRILVSRDVVMGICKPWEAMLTRFIEASQAEVELPDDDPTAVTIVCTIAHLRFHDLPLTLTIDELSKLATLCDKYDTTAIVGPFIHARLTPWFYDPVSKPEQKYLDNGNEKFIWIAWVFGYESEFYTLTDAIRRRISVDEKGQCVCNGGRVVLDDMQMPPEIAGESSASSYGDYQATDMCNTTENLFDIRNNCIRDLLEICYSYINKVSDGEMVCKATSTATAKQEECFAITFGSCLWGFRSTGLSKPEKTSTDVHESINEFWEKLSALKIHSLPERGRYSDIHSQCNFEVEMKGKLRKVMQNMPSAYHNSHKERIRENWRRRIGYMA</sequence>
<evidence type="ECO:0000313" key="1">
    <source>
        <dbReference type="EMBL" id="TID25813.1"/>
    </source>
</evidence>